<evidence type="ECO:0000313" key="2">
    <source>
        <dbReference type="EMBL" id="CAB1127608.1"/>
    </source>
</evidence>
<protein>
    <submittedName>
        <fullName evidence="2">Uncharacterized protein</fullName>
    </submittedName>
</protein>
<organism evidence="2 3">
    <name type="scientific">Candidatus Hydrogenisulfobacillus filiaventi</name>
    <dbReference type="NCBI Taxonomy" id="2707344"/>
    <lineage>
        <taxon>Bacteria</taxon>
        <taxon>Bacillati</taxon>
        <taxon>Bacillota</taxon>
        <taxon>Clostridia</taxon>
        <taxon>Eubacteriales</taxon>
        <taxon>Clostridiales Family XVII. Incertae Sedis</taxon>
        <taxon>Candidatus Hydrogenisulfobacillus</taxon>
    </lineage>
</organism>
<proteinExistence type="predicted"/>
<dbReference type="Proteomes" id="UP000503399">
    <property type="component" value="Chromosome"/>
</dbReference>
<evidence type="ECO:0000256" key="1">
    <source>
        <dbReference type="SAM" id="MobiDB-lite"/>
    </source>
</evidence>
<keyword evidence="3" id="KW-1185">Reference proteome</keyword>
<dbReference type="EMBL" id="LR778114">
    <property type="protein sequence ID" value="CAB1127608.1"/>
    <property type="molecule type" value="Genomic_DNA"/>
</dbReference>
<sequence>MRRLLAQQLREAECAALYGRPRATPLSGPGLMKALRWGVAQDFSDRHLEQACRYGFRAEGLPDLLVDERRLDGTTFSAFRKRLLMDDHARAAFGAMKQADRSPTPRRRSPFTNGSRRSGWTLAPSSGIRWRPPPIASWEVRGRNWHGTGHKDTMVEDHMPWRAAP</sequence>
<dbReference type="KEGG" id="hfv:R50_0102"/>
<name>A0A6F8ZCL6_9FIRM</name>
<evidence type="ECO:0000313" key="3">
    <source>
        <dbReference type="Proteomes" id="UP000503399"/>
    </source>
</evidence>
<gene>
    <name evidence="2" type="ORF">R50_0102</name>
</gene>
<reference evidence="2 3" key="1">
    <citation type="submission" date="2020-02" db="EMBL/GenBank/DDBJ databases">
        <authorList>
            <person name="Hogendoorn C."/>
        </authorList>
    </citation>
    <scope>NUCLEOTIDE SEQUENCE [LARGE SCALE GENOMIC DNA]</scope>
    <source>
        <strain evidence="2">R501</strain>
    </source>
</reference>
<dbReference type="AlphaFoldDB" id="A0A6F8ZCL6"/>
<accession>A0A6F8ZCL6</accession>
<feature type="region of interest" description="Disordered" evidence="1">
    <location>
        <begin position="95"/>
        <end position="124"/>
    </location>
</feature>